<feature type="domain" description="Luciferase-like" evidence="3">
    <location>
        <begin position="82"/>
        <end position="342"/>
    </location>
</feature>
<feature type="compositionally biased region" description="Basic residues" evidence="2">
    <location>
        <begin position="1"/>
        <end position="10"/>
    </location>
</feature>
<keyword evidence="1" id="KW-0560">Oxidoreductase</keyword>
<dbReference type="EMBL" id="CAEZXX010000208">
    <property type="protein sequence ID" value="CAB4728144.1"/>
    <property type="molecule type" value="Genomic_DNA"/>
</dbReference>
<gene>
    <name evidence="4" type="ORF">UFOPK2602_02180</name>
</gene>
<dbReference type="InterPro" id="IPR050564">
    <property type="entry name" value="F420-G6PD/mer"/>
</dbReference>
<protein>
    <submittedName>
        <fullName evidence="4">Unannotated protein</fullName>
    </submittedName>
</protein>
<dbReference type="InterPro" id="IPR011251">
    <property type="entry name" value="Luciferase-like_dom"/>
</dbReference>
<dbReference type="Pfam" id="PF00296">
    <property type="entry name" value="Bac_luciferase"/>
    <property type="match status" value="1"/>
</dbReference>
<evidence type="ECO:0000256" key="1">
    <source>
        <dbReference type="ARBA" id="ARBA00023002"/>
    </source>
</evidence>
<dbReference type="GO" id="GO:0016705">
    <property type="term" value="F:oxidoreductase activity, acting on paired donors, with incorporation or reduction of molecular oxygen"/>
    <property type="evidence" value="ECO:0007669"/>
    <property type="project" value="InterPro"/>
</dbReference>
<name>A0A6J6RZR3_9ZZZZ</name>
<sequence>MAHPAKHAGKTQHLTLHPTGNAHAVGTHQTDAEAAQGCRCRRSPGCLGAIHRRIPYPSQPRVYVDGMSVRLPALSLVATPTKRNAILDLAAEADRRGFPALSCPSLGGAMALCVSIAHRTEQIRFFTSIQPIYNSTAQETGATAAHLHEISGGRFALGLGVSHEPMTRRLGVQVGRPLADTRDYVERLRANEKFSGPLPPIYLAAMRDKMLQLTADIAEGSIWANAAFSDVPKQMDRVPDVHKQGHALHCMIPTVISDDVAAAAAVNRKTMINYVSMPNYRNYWSSIGYEEEMSAAFAALEAGDRDAAQAAMSDRWLSDCTLYGPASTVRERLEEWYSVGVTPVAVMSSVSGGQAKAIGELFDLYA</sequence>
<dbReference type="Gene3D" id="3.20.20.30">
    <property type="entry name" value="Luciferase-like domain"/>
    <property type="match status" value="1"/>
</dbReference>
<dbReference type="PANTHER" id="PTHR43244:SF1">
    <property type="entry name" value="5,10-METHYLENETETRAHYDROMETHANOPTERIN REDUCTASE"/>
    <property type="match status" value="1"/>
</dbReference>
<accession>A0A6J6RZR3</accession>
<feature type="region of interest" description="Disordered" evidence="2">
    <location>
        <begin position="1"/>
        <end position="28"/>
    </location>
</feature>
<evidence type="ECO:0000259" key="3">
    <source>
        <dbReference type="Pfam" id="PF00296"/>
    </source>
</evidence>
<dbReference type="SUPFAM" id="SSF51679">
    <property type="entry name" value="Bacterial luciferase-like"/>
    <property type="match status" value="1"/>
</dbReference>
<dbReference type="InterPro" id="IPR036661">
    <property type="entry name" value="Luciferase-like_sf"/>
</dbReference>
<evidence type="ECO:0000256" key="2">
    <source>
        <dbReference type="SAM" id="MobiDB-lite"/>
    </source>
</evidence>
<evidence type="ECO:0000313" key="4">
    <source>
        <dbReference type="EMBL" id="CAB4728144.1"/>
    </source>
</evidence>
<organism evidence="4">
    <name type="scientific">freshwater metagenome</name>
    <dbReference type="NCBI Taxonomy" id="449393"/>
    <lineage>
        <taxon>unclassified sequences</taxon>
        <taxon>metagenomes</taxon>
        <taxon>ecological metagenomes</taxon>
    </lineage>
</organism>
<dbReference type="PANTHER" id="PTHR43244">
    <property type="match status" value="1"/>
</dbReference>
<reference evidence="4" key="1">
    <citation type="submission" date="2020-05" db="EMBL/GenBank/DDBJ databases">
        <authorList>
            <person name="Chiriac C."/>
            <person name="Salcher M."/>
            <person name="Ghai R."/>
            <person name="Kavagutti S V."/>
        </authorList>
    </citation>
    <scope>NUCLEOTIDE SEQUENCE</scope>
</reference>
<proteinExistence type="predicted"/>
<dbReference type="AlphaFoldDB" id="A0A6J6RZR3"/>